<sequence length="400" mass="41840">MTTTGNKRRISRRGFILASGVVGAGALAAGATQVDWTDLIAAATRDPRSADTGVLVVCTLYGGNDGLNTVIPAADPAYQKARPDLAYQPHEVLDLGDGLGLNPGMKGLKKLWDDKRLAVVRGVGYPKPDHSHFRSMAIWQTASPDSPQPTGWLGRWLDVTGDDPLRAVSIEPVLPPLMAGQRAAGATLPVTGLKLPNGTVGKAFSLLGQPEAGESPDRARVARSIADLHTTATKLGPAVKPSGANKGQLAAQLDVVAGLVEAGVPTRAYSVSLGGFDTHADEKGTQQRLLTELDDALSAFVDRVRGKKVVVLVYSEFGRRVGANASDGTDHGTAGPVFVIGDGVNGGFYGEQPSLTDLDNGDLKESTDFRDVYATMLRDVLGEDPGKILAGHDTTVPGLL</sequence>
<dbReference type="InterPro" id="IPR010869">
    <property type="entry name" value="DUF1501"/>
</dbReference>
<dbReference type="RefSeq" id="WP_273938796.1">
    <property type="nucleotide sequence ID" value="NZ_CP097263.1"/>
</dbReference>
<keyword evidence="1" id="KW-0732">Signal</keyword>
<name>A0ABV6MIS5_9PSEU</name>
<feature type="chain" id="PRO_5045140537" evidence="1">
    <location>
        <begin position="25"/>
        <end position="400"/>
    </location>
</feature>
<organism evidence="2 3">
    <name type="scientific">Kutzneria chonburiensis</name>
    <dbReference type="NCBI Taxonomy" id="1483604"/>
    <lineage>
        <taxon>Bacteria</taxon>
        <taxon>Bacillati</taxon>
        <taxon>Actinomycetota</taxon>
        <taxon>Actinomycetes</taxon>
        <taxon>Pseudonocardiales</taxon>
        <taxon>Pseudonocardiaceae</taxon>
        <taxon>Kutzneria</taxon>
    </lineage>
</organism>
<dbReference type="PROSITE" id="PS51318">
    <property type="entry name" value="TAT"/>
    <property type="match status" value="1"/>
</dbReference>
<dbReference type="InterPro" id="IPR006311">
    <property type="entry name" value="TAT_signal"/>
</dbReference>
<keyword evidence="3" id="KW-1185">Reference proteome</keyword>
<evidence type="ECO:0000313" key="3">
    <source>
        <dbReference type="Proteomes" id="UP001589810"/>
    </source>
</evidence>
<feature type="signal peptide" evidence="1">
    <location>
        <begin position="1"/>
        <end position="24"/>
    </location>
</feature>
<dbReference type="EMBL" id="JBHLUD010000001">
    <property type="protein sequence ID" value="MFC0540027.1"/>
    <property type="molecule type" value="Genomic_DNA"/>
</dbReference>
<proteinExistence type="predicted"/>
<accession>A0ABV6MIS5</accession>
<reference evidence="2 3" key="1">
    <citation type="submission" date="2024-09" db="EMBL/GenBank/DDBJ databases">
        <authorList>
            <person name="Sun Q."/>
            <person name="Mori K."/>
        </authorList>
    </citation>
    <scope>NUCLEOTIDE SEQUENCE [LARGE SCALE GENOMIC DNA]</scope>
    <source>
        <strain evidence="2 3">TBRC 1432</strain>
    </source>
</reference>
<protein>
    <submittedName>
        <fullName evidence="2">DUF1501 domain-containing protein</fullName>
    </submittedName>
</protein>
<evidence type="ECO:0000313" key="2">
    <source>
        <dbReference type="EMBL" id="MFC0540027.1"/>
    </source>
</evidence>
<dbReference type="PANTHER" id="PTHR43737:SF1">
    <property type="entry name" value="DUF1501 DOMAIN-CONTAINING PROTEIN"/>
    <property type="match status" value="1"/>
</dbReference>
<gene>
    <name evidence="2" type="ORF">ACFFH7_00970</name>
</gene>
<dbReference type="Pfam" id="PF07394">
    <property type="entry name" value="DUF1501"/>
    <property type="match status" value="1"/>
</dbReference>
<comment type="caution">
    <text evidence="2">The sequence shown here is derived from an EMBL/GenBank/DDBJ whole genome shotgun (WGS) entry which is preliminary data.</text>
</comment>
<dbReference type="Proteomes" id="UP001589810">
    <property type="component" value="Unassembled WGS sequence"/>
</dbReference>
<evidence type="ECO:0000256" key="1">
    <source>
        <dbReference type="SAM" id="SignalP"/>
    </source>
</evidence>
<dbReference type="PANTHER" id="PTHR43737">
    <property type="entry name" value="BLL7424 PROTEIN"/>
    <property type="match status" value="1"/>
</dbReference>